<keyword evidence="11" id="KW-1185">Reference proteome</keyword>
<dbReference type="InterPro" id="IPR001179">
    <property type="entry name" value="PPIase_FKBP_dom"/>
</dbReference>
<evidence type="ECO:0000256" key="6">
    <source>
        <dbReference type="PROSITE-ProRule" id="PRU00277"/>
    </source>
</evidence>
<dbReference type="SUPFAM" id="SSF54534">
    <property type="entry name" value="FKBP-like"/>
    <property type="match status" value="4"/>
</dbReference>
<organism evidence="10 11">
    <name type="scientific">Clydaea vesicula</name>
    <dbReference type="NCBI Taxonomy" id="447962"/>
    <lineage>
        <taxon>Eukaryota</taxon>
        <taxon>Fungi</taxon>
        <taxon>Fungi incertae sedis</taxon>
        <taxon>Chytridiomycota</taxon>
        <taxon>Chytridiomycota incertae sedis</taxon>
        <taxon>Chytridiomycetes</taxon>
        <taxon>Lobulomycetales</taxon>
        <taxon>Lobulomycetaceae</taxon>
        <taxon>Clydaea</taxon>
    </lineage>
</organism>
<dbReference type="FunFam" id="2.40.100.10:FF:000001">
    <property type="entry name" value="Peptidyl-prolyl cis-trans isomerase"/>
    <property type="match status" value="1"/>
</dbReference>
<dbReference type="InterPro" id="IPR002130">
    <property type="entry name" value="Cyclophilin-type_PPIase_dom"/>
</dbReference>
<evidence type="ECO:0000256" key="5">
    <source>
        <dbReference type="ARBA" id="ARBA00023235"/>
    </source>
</evidence>
<dbReference type="FunFam" id="3.10.50.40:FF:000006">
    <property type="entry name" value="Peptidyl-prolyl cis-trans isomerase"/>
    <property type="match status" value="3"/>
</dbReference>
<protein>
    <recommendedName>
        <fullName evidence="3 6">peptidylprolyl isomerase</fullName>
        <ecNumber evidence="3 6">5.2.1.8</ecNumber>
    </recommendedName>
</protein>
<dbReference type="InterPro" id="IPR029000">
    <property type="entry name" value="Cyclophilin-like_dom_sf"/>
</dbReference>
<comment type="catalytic activity">
    <reaction evidence="1 6">
        <text>[protein]-peptidylproline (omega=180) = [protein]-peptidylproline (omega=0)</text>
        <dbReference type="Rhea" id="RHEA:16237"/>
        <dbReference type="Rhea" id="RHEA-COMP:10747"/>
        <dbReference type="Rhea" id="RHEA-COMP:10748"/>
        <dbReference type="ChEBI" id="CHEBI:83833"/>
        <dbReference type="ChEBI" id="CHEBI:83834"/>
        <dbReference type="EC" id="5.2.1.8"/>
    </reaction>
</comment>
<keyword evidence="7" id="KW-0472">Membrane</keyword>
<evidence type="ECO:0000256" key="7">
    <source>
        <dbReference type="SAM" id="Phobius"/>
    </source>
</evidence>
<dbReference type="PROSITE" id="PS00170">
    <property type="entry name" value="CSA_PPIASE_1"/>
    <property type="match status" value="1"/>
</dbReference>
<dbReference type="PANTHER" id="PTHR45779:SF7">
    <property type="entry name" value="PEPTIDYLPROLYL ISOMERASE"/>
    <property type="match status" value="1"/>
</dbReference>
<dbReference type="EC" id="5.2.1.8" evidence="3 6"/>
<dbReference type="PANTHER" id="PTHR45779">
    <property type="entry name" value="PEPTIDYLPROLYL ISOMERASE"/>
    <property type="match status" value="1"/>
</dbReference>
<evidence type="ECO:0000256" key="3">
    <source>
        <dbReference type="ARBA" id="ARBA00013194"/>
    </source>
</evidence>
<dbReference type="GO" id="GO:0003755">
    <property type="term" value="F:peptidyl-prolyl cis-trans isomerase activity"/>
    <property type="evidence" value="ECO:0007669"/>
    <property type="project" value="UniProtKB-KW"/>
</dbReference>
<keyword evidence="7" id="KW-0812">Transmembrane</keyword>
<sequence>MGDYEAVRDVETYLNEPNHNHRPKRKMKSKINKKFTKFIVLIIFCLIIFYYISSNYVNFNDEDDDEDDKSIDANEEEAVKPIFGANEENKLNFGTNEEEDDTNEVETISQPTRLKIEIIKHSEHCVQQSKNGDTLEVDYTGKLFRNGEIFDSSLDSGKPFIFMLGKGQVIKGWDEGLLDMCVGEKRKLTIPSNLAYGESGYRGSIIKGGDALIFDIELLKIKSKVENKLTATPNSKLLVDITKKVENCTEKTKIGDTLTVDYVGTPLKNGIIFNSTYDTGIPFVFELGSGHLYKGWDQGLEDMCVGEERKLTIPGNIAYKDADFPENLLNDDDSLVFLIKLLSINNNKKSISSTKQPTELWTEVTKIAPNCLRKTEVGDVLEVDYIGTFFENGEVFESSIELGYPFLFTLGNGEVIKGWDEGLINMCVGEERKLTIPSNLAYGDVGSGKIKGGATLVFEITLLKIVNGQEPSVNKTTPTQLIIEVTKEIENCEDRSVDGDVLKMEYTGTLFSTGEKFDSSLEVGRHPFEFTLGVGEVIKGWDQGLLNMCVGEKRKLTIPSNLAYGEKGAGKIIKPGEALVFEVHLLEIKSSLRKTVDIKKNLTEITDEVFFDIQVGEENVHRVVFGLWGNALPKTVENFKVLASGEKGYGYKGSKFHRLIKGFMIQGGDFTNANGTGGKSIYGEKFEDEGFPFEHNGPGQLAMANSGKNTNGSQFYITFAATKWLDGKHVVFGTVIEGLEFIMDLQNIKVRVHDVPEDDIVIKDCACGRCLKEGKECVFRLVTIKRGPKRSTPVCEVEKQKKSVDPSTTLSLNEGLEKPVNDSSNKEILENNVMMDQSLFYMDQQNNARNLNNISFPLPFDLNSDNNLINFTNVVLNSNNFLQKPNTISSPINDIDAICSISTPTIGMKDQTDSKSNNNLQNNVELNSLRTSINNNCINNNLNSFMTRQLPSTSNSMMNYQNSTAVTVPLNEPDNTVAVTSSGNNLFSGMNTSYLPNSLPLVSIDPFLVPLPTTNNSLLSTTTTDNFSIDDYVTNNKPQGNDTNKNFSASKLFPNFIFPEITQYSYYNALMNGVYTTPLFTNPIPNFQSPFEIFEISSEAGIKHFLNEDIPITPSEKILIKQNGESGLNYVLYRSLINSNLISLIPLTQTRLKQLFHMANIFDQNEFNKNMDEIPDYTTHCFFAFGCLRSKHPLLFTEEFGGSPSGACAMFLQKSIDSLRKLNPSEHFSLDVLNSKYCIGVLFIYFGNRERVEVYRAAELYDWDRPYFNPEDKPKNILQEKYPGDMKERRILWARLTELTSLASKFIIIDETQHSYMLSEVEWEKVGVVKEVGNPYDLSHLTLLMQLCFLYRRVMRFILQKKPDLAKENPLQFFVSHATSDISMLELHNTLTSWYEYIPSGFRTFDTLADFINGPRQYPDYEWINHVFNLSSNCWFLCSIMKLHHYNYFYLDSKNYKFKFSEKLEVQGDSLEIILTAIRALTSVLLIKLPKQTEMELKSDKKPFVYSVSVDILLTCSLNDVIKICLESCNSKLGCFTDLKIRKEVTVFHLKKVYLRILKERNNNYSRNIYEKYNSKVEKLLQELEIEECSRVNFSLL</sequence>
<keyword evidence="5 6" id="KW-0413">Isomerase</keyword>
<dbReference type="PRINTS" id="PR00153">
    <property type="entry name" value="CSAPPISMRASE"/>
</dbReference>
<proteinExistence type="predicted"/>
<dbReference type="InterPro" id="IPR020892">
    <property type="entry name" value="Cyclophilin-type_PPIase_CS"/>
</dbReference>
<reference evidence="10" key="1">
    <citation type="submission" date="2020-05" db="EMBL/GenBank/DDBJ databases">
        <title>Phylogenomic resolution of chytrid fungi.</title>
        <authorList>
            <person name="Stajich J.E."/>
            <person name="Amses K."/>
            <person name="Simmons R."/>
            <person name="Seto K."/>
            <person name="Myers J."/>
            <person name="Bonds A."/>
            <person name="Quandt C.A."/>
            <person name="Barry K."/>
            <person name="Liu P."/>
            <person name="Grigoriev I."/>
            <person name="Longcore J.E."/>
            <person name="James T.Y."/>
        </authorList>
    </citation>
    <scope>NUCLEOTIDE SEQUENCE</scope>
    <source>
        <strain evidence="10">JEL0476</strain>
    </source>
</reference>
<dbReference type="GO" id="GO:0005788">
    <property type="term" value="C:endoplasmic reticulum lumen"/>
    <property type="evidence" value="ECO:0007669"/>
    <property type="project" value="UniProtKB-SubCell"/>
</dbReference>
<evidence type="ECO:0000256" key="4">
    <source>
        <dbReference type="ARBA" id="ARBA00023110"/>
    </source>
</evidence>
<dbReference type="PROSITE" id="PS50059">
    <property type="entry name" value="FKBP_PPIASE"/>
    <property type="match status" value="4"/>
</dbReference>
<evidence type="ECO:0000313" key="11">
    <source>
        <dbReference type="Proteomes" id="UP001211065"/>
    </source>
</evidence>
<dbReference type="Pfam" id="PF00254">
    <property type="entry name" value="FKBP_C"/>
    <property type="match status" value="4"/>
</dbReference>
<keyword evidence="4 6" id="KW-0697">Rotamase</keyword>
<dbReference type="EMBL" id="JADGJW010000552">
    <property type="protein sequence ID" value="KAJ3215327.1"/>
    <property type="molecule type" value="Genomic_DNA"/>
</dbReference>
<evidence type="ECO:0000313" key="10">
    <source>
        <dbReference type="EMBL" id="KAJ3215327.1"/>
    </source>
</evidence>
<feature type="transmembrane region" description="Helical" evidence="7">
    <location>
        <begin position="35"/>
        <end position="52"/>
    </location>
</feature>
<accession>A0AAD5TZY0</accession>
<dbReference type="Proteomes" id="UP001211065">
    <property type="component" value="Unassembled WGS sequence"/>
</dbReference>
<evidence type="ECO:0000259" key="9">
    <source>
        <dbReference type="PROSITE" id="PS50072"/>
    </source>
</evidence>
<dbReference type="Gene3D" id="2.40.100.10">
    <property type="entry name" value="Cyclophilin-like"/>
    <property type="match status" value="1"/>
</dbReference>
<feature type="domain" description="PPIase FKBP-type" evidence="8">
    <location>
        <begin position="499"/>
        <end position="589"/>
    </location>
</feature>
<comment type="subcellular location">
    <subcellularLocation>
        <location evidence="2">Endoplasmic reticulum lumen</location>
    </subcellularLocation>
</comment>
<keyword evidence="7" id="KW-1133">Transmembrane helix</keyword>
<comment type="caution">
    <text evidence="10">The sequence shown here is derived from an EMBL/GenBank/DDBJ whole genome shotgun (WGS) entry which is preliminary data.</text>
</comment>
<feature type="domain" description="PPIase cyclophilin-type" evidence="9">
    <location>
        <begin position="610"/>
        <end position="767"/>
    </location>
</feature>
<name>A0AAD5TZY0_9FUNG</name>
<feature type="domain" description="PPIase FKBP-type" evidence="8">
    <location>
        <begin position="132"/>
        <end position="222"/>
    </location>
</feature>
<evidence type="ECO:0000256" key="1">
    <source>
        <dbReference type="ARBA" id="ARBA00000971"/>
    </source>
</evidence>
<dbReference type="InterPro" id="IPR046357">
    <property type="entry name" value="PPIase_dom_sf"/>
</dbReference>
<gene>
    <name evidence="10" type="primary">FKBP9</name>
    <name evidence="10" type="ORF">HK099_006425</name>
</gene>
<evidence type="ECO:0000256" key="2">
    <source>
        <dbReference type="ARBA" id="ARBA00004319"/>
    </source>
</evidence>
<dbReference type="Gene3D" id="3.10.50.40">
    <property type="match status" value="4"/>
</dbReference>
<dbReference type="GO" id="GO:0006457">
    <property type="term" value="P:protein folding"/>
    <property type="evidence" value="ECO:0007669"/>
    <property type="project" value="InterPro"/>
</dbReference>
<feature type="domain" description="PPIase FKBP-type" evidence="8">
    <location>
        <begin position="378"/>
        <end position="466"/>
    </location>
</feature>
<dbReference type="SUPFAM" id="SSF50891">
    <property type="entry name" value="Cyclophilin-like"/>
    <property type="match status" value="1"/>
</dbReference>
<dbReference type="PROSITE" id="PS50072">
    <property type="entry name" value="CSA_PPIASE_2"/>
    <property type="match status" value="1"/>
</dbReference>
<evidence type="ECO:0000259" key="8">
    <source>
        <dbReference type="PROSITE" id="PS50059"/>
    </source>
</evidence>
<dbReference type="InterPro" id="IPR044609">
    <property type="entry name" value="FKBP2/11"/>
</dbReference>
<dbReference type="Pfam" id="PF00160">
    <property type="entry name" value="Pro_isomerase"/>
    <property type="match status" value="1"/>
</dbReference>
<feature type="domain" description="PPIase FKBP-type" evidence="8">
    <location>
        <begin position="255"/>
        <end position="345"/>
    </location>
</feature>